<comment type="caution">
    <text evidence="2">The sequence shown here is derived from an EMBL/GenBank/DDBJ whole genome shotgun (WGS) entry which is preliminary data.</text>
</comment>
<feature type="region of interest" description="Disordered" evidence="1">
    <location>
        <begin position="1"/>
        <end position="122"/>
    </location>
</feature>
<feature type="compositionally biased region" description="Polar residues" evidence="1">
    <location>
        <begin position="1"/>
        <end position="14"/>
    </location>
</feature>
<dbReference type="Proteomes" id="UP001215598">
    <property type="component" value="Unassembled WGS sequence"/>
</dbReference>
<name>A0AAD7NUF3_9AGAR</name>
<proteinExistence type="predicted"/>
<keyword evidence="3" id="KW-1185">Reference proteome</keyword>
<evidence type="ECO:0000256" key="1">
    <source>
        <dbReference type="SAM" id="MobiDB-lite"/>
    </source>
</evidence>
<feature type="compositionally biased region" description="Acidic residues" evidence="1">
    <location>
        <begin position="68"/>
        <end position="88"/>
    </location>
</feature>
<feature type="compositionally biased region" description="Basic and acidic residues" evidence="1">
    <location>
        <begin position="25"/>
        <end position="43"/>
    </location>
</feature>
<evidence type="ECO:0000313" key="3">
    <source>
        <dbReference type="Proteomes" id="UP001215598"/>
    </source>
</evidence>
<sequence>MQTARNLPQLTAQYSPLRGSPASRRFMDFCKRIPNDQRKEAQLKKKKAGRCKTAGKGRGHRKKRVESESETEEEEEDYEESSDEEEADEHPRSSPIPPPAKRAKKVLEEVTNKARPVRGRGVAHKQLTAAKVSQTYAAPYCTSRLQHAADP</sequence>
<protein>
    <submittedName>
        <fullName evidence="2">Uncharacterized protein</fullName>
    </submittedName>
</protein>
<reference evidence="2" key="1">
    <citation type="submission" date="2023-03" db="EMBL/GenBank/DDBJ databases">
        <title>Massive genome expansion in bonnet fungi (Mycena s.s.) driven by repeated elements and novel gene families across ecological guilds.</title>
        <authorList>
            <consortium name="Lawrence Berkeley National Laboratory"/>
            <person name="Harder C.B."/>
            <person name="Miyauchi S."/>
            <person name="Viragh M."/>
            <person name="Kuo A."/>
            <person name="Thoen E."/>
            <person name="Andreopoulos B."/>
            <person name="Lu D."/>
            <person name="Skrede I."/>
            <person name="Drula E."/>
            <person name="Henrissat B."/>
            <person name="Morin E."/>
            <person name="Kohler A."/>
            <person name="Barry K."/>
            <person name="LaButti K."/>
            <person name="Morin E."/>
            <person name="Salamov A."/>
            <person name="Lipzen A."/>
            <person name="Mereny Z."/>
            <person name="Hegedus B."/>
            <person name="Baldrian P."/>
            <person name="Stursova M."/>
            <person name="Weitz H."/>
            <person name="Taylor A."/>
            <person name="Grigoriev I.V."/>
            <person name="Nagy L.G."/>
            <person name="Martin F."/>
            <person name="Kauserud H."/>
        </authorList>
    </citation>
    <scope>NUCLEOTIDE SEQUENCE</scope>
    <source>
        <strain evidence="2">CBHHK182m</strain>
    </source>
</reference>
<dbReference type="EMBL" id="JARKIB010000010">
    <property type="protein sequence ID" value="KAJ7775507.1"/>
    <property type="molecule type" value="Genomic_DNA"/>
</dbReference>
<dbReference type="AlphaFoldDB" id="A0AAD7NUF3"/>
<gene>
    <name evidence="2" type="ORF">B0H16DRAFT_1450141</name>
</gene>
<organism evidence="2 3">
    <name type="scientific">Mycena metata</name>
    <dbReference type="NCBI Taxonomy" id="1033252"/>
    <lineage>
        <taxon>Eukaryota</taxon>
        <taxon>Fungi</taxon>
        <taxon>Dikarya</taxon>
        <taxon>Basidiomycota</taxon>
        <taxon>Agaricomycotina</taxon>
        <taxon>Agaricomycetes</taxon>
        <taxon>Agaricomycetidae</taxon>
        <taxon>Agaricales</taxon>
        <taxon>Marasmiineae</taxon>
        <taxon>Mycenaceae</taxon>
        <taxon>Mycena</taxon>
    </lineage>
</organism>
<evidence type="ECO:0000313" key="2">
    <source>
        <dbReference type="EMBL" id="KAJ7775507.1"/>
    </source>
</evidence>
<accession>A0AAD7NUF3</accession>
<feature type="compositionally biased region" description="Basic residues" evidence="1">
    <location>
        <begin position="44"/>
        <end position="64"/>
    </location>
</feature>